<proteinExistence type="predicted"/>
<dbReference type="Proteomes" id="UP000323386">
    <property type="component" value="Unassembled WGS sequence"/>
</dbReference>
<sequence>MVVWKSWASCEGQITLSTPIKAASGDAGRMMLQKHLKANQDLYRKAANWSDASLEEFQMERWLWDNFQEYSGTVYKAPLGDITFDIKGVDELFDRCTHFLMFILKETPGRFGEKYLCANTFRGWAVVLLYVIITELRSIDCLAGVLISGWQSNGKDNLFWCVMHWVRATAADKKLSRKAPKRRHYGKWEASLNIQGILNRAILPFNFSSQGNKTKISTMMQMITKKVFVSFSNTDDPPFSLL</sequence>
<reference evidence="1 2" key="1">
    <citation type="submission" date="2018-03" db="EMBL/GenBank/DDBJ databases">
        <authorList>
            <person name="Guldener U."/>
        </authorList>
    </citation>
    <scope>NUCLEOTIDE SEQUENCE [LARGE SCALE GENOMIC DNA]</scope>
    <source>
        <strain evidence="1 2">DAOM196992</strain>
    </source>
</reference>
<organism evidence="1 2">
    <name type="scientific">Pseudozyma flocculosa</name>
    <dbReference type="NCBI Taxonomy" id="84751"/>
    <lineage>
        <taxon>Eukaryota</taxon>
        <taxon>Fungi</taxon>
        <taxon>Dikarya</taxon>
        <taxon>Basidiomycota</taxon>
        <taxon>Ustilaginomycotina</taxon>
        <taxon>Ustilaginomycetes</taxon>
        <taxon>Ustilaginales</taxon>
        <taxon>Ustilaginaceae</taxon>
        <taxon>Pseudozyma</taxon>
    </lineage>
</organism>
<dbReference type="OrthoDB" id="2541060at2759"/>
<gene>
    <name evidence="1" type="ORF">PSFLO_05643</name>
</gene>
<evidence type="ECO:0000313" key="1">
    <source>
        <dbReference type="EMBL" id="SPO40161.1"/>
    </source>
</evidence>
<evidence type="ECO:0000313" key="2">
    <source>
        <dbReference type="Proteomes" id="UP000323386"/>
    </source>
</evidence>
<dbReference type="AlphaFoldDB" id="A0A5C3F9U0"/>
<dbReference type="EMBL" id="OOIP01000018">
    <property type="protein sequence ID" value="SPO40161.1"/>
    <property type="molecule type" value="Genomic_DNA"/>
</dbReference>
<protein>
    <submittedName>
        <fullName evidence="1">Uncharacterized protein</fullName>
    </submittedName>
</protein>
<name>A0A5C3F9U0_9BASI</name>
<accession>A0A5C3F9U0</accession>
<keyword evidence="2" id="KW-1185">Reference proteome</keyword>